<dbReference type="OrthoDB" id="16520at2759"/>
<evidence type="ECO:0000256" key="5">
    <source>
        <dbReference type="ARBA" id="ARBA00022692"/>
    </source>
</evidence>
<keyword evidence="7" id="KW-0720">Serine protease</keyword>
<evidence type="ECO:0000256" key="12">
    <source>
        <dbReference type="ARBA" id="ARBA00037847"/>
    </source>
</evidence>
<dbReference type="GO" id="GO:0006508">
    <property type="term" value="P:proteolysis"/>
    <property type="evidence" value="ECO:0007669"/>
    <property type="project" value="UniProtKB-KW"/>
</dbReference>
<dbReference type="InterPro" id="IPR029058">
    <property type="entry name" value="AB_hydrolase_fold"/>
</dbReference>
<dbReference type="SUPFAM" id="SSF82171">
    <property type="entry name" value="DPP6 N-terminal domain-like"/>
    <property type="match status" value="1"/>
</dbReference>
<keyword evidence="11" id="KW-0325">Glycoprotein</keyword>
<dbReference type="GO" id="GO:0008239">
    <property type="term" value="F:dipeptidyl-peptidase activity"/>
    <property type="evidence" value="ECO:0007669"/>
    <property type="project" value="TreeGrafter"/>
</dbReference>
<dbReference type="GO" id="GO:0005886">
    <property type="term" value="C:plasma membrane"/>
    <property type="evidence" value="ECO:0007669"/>
    <property type="project" value="TreeGrafter"/>
</dbReference>
<evidence type="ECO:0000256" key="14">
    <source>
        <dbReference type="SAM" id="Phobius"/>
    </source>
</evidence>
<dbReference type="GO" id="GO:0008236">
    <property type="term" value="F:serine-type peptidase activity"/>
    <property type="evidence" value="ECO:0007669"/>
    <property type="project" value="UniProtKB-KW"/>
</dbReference>
<evidence type="ECO:0000256" key="3">
    <source>
        <dbReference type="ARBA" id="ARBA00022438"/>
    </source>
</evidence>
<evidence type="ECO:0000259" key="16">
    <source>
        <dbReference type="Pfam" id="PF00930"/>
    </source>
</evidence>
<dbReference type="InterPro" id="IPR001375">
    <property type="entry name" value="Peptidase_S9_cat"/>
</dbReference>
<keyword evidence="9 14" id="KW-1133">Transmembrane helix</keyword>
<keyword evidence="6" id="KW-0378">Hydrolase</keyword>
<dbReference type="SUPFAM" id="SSF53474">
    <property type="entry name" value="alpha/beta-Hydrolases"/>
    <property type="match status" value="1"/>
</dbReference>
<evidence type="ECO:0000256" key="9">
    <source>
        <dbReference type="ARBA" id="ARBA00022989"/>
    </source>
</evidence>
<keyword evidence="10 14" id="KW-0472">Membrane</keyword>
<evidence type="ECO:0000256" key="1">
    <source>
        <dbReference type="ARBA" id="ARBA00004606"/>
    </source>
</evidence>
<keyword evidence="18" id="KW-1185">Reference proteome</keyword>
<dbReference type="Pfam" id="PF00326">
    <property type="entry name" value="Peptidase_S9"/>
    <property type="match status" value="1"/>
</dbReference>
<feature type="domain" description="Dipeptidylpeptidase IV N-terminal" evidence="16">
    <location>
        <begin position="146"/>
        <end position="491"/>
    </location>
</feature>
<comment type="subcellular location">
    <subcellularLocation>
        <location evidence="12">Endomembrane system</location>
        <topology evidence="12">Single-pass membrane protein</topology>
    </subcellularLocation>
    <subcellularLocation>
        <location evidence="1">Membrane</location>
        <topology evidence="1">Single-pass type II membrane protein</topology>
    </subcellularLocation>
</comment>
<evidence type="ECO:0000256" key="8">
    <source>
        <dbReference type="ARBA" id="ARBA00022968"/>
    </source>
</evidence>
<evidence type="ECO:0000256" key="11">
    <source>
        <dbReference type="ARBA" id="ARBA00023180"/>
    </source>
</evidence>
<evidence type="ECO:0000259" key="15">
    <source>
        <dbReference type="Pfam" id="PF00326"/>
    </source>
</evidence>
<dbReference type="Proteomes" id="UP000835052">
    <property type="component" value="Unassembled WGS sequence"/>
</dbReference>
<sequence>MLPYRVDIQKELGTSGAQERDWKGIGTALVVILMICLLIVCALVMFTPLTASSHVLPRRLNLSDMGVLRPGIFDVPRFVDGKTLLMETRRGLETIRADKPTSPRIVFEHQSSFMNAIPSADLKFFAAMRKAPNPGMNVMNSTYFIKIIDAETKAAYDLGDGKQSQQGFLWSSTGNDFVYVENNEIFYVKSPTSGDPVLVSDRRHRRDLIVHGLFDWLYMEEIFDRKRTAMWWSPSGAMLAFASYDNSLNTNVTLQRFLPLESYTLDTSISYPKVYSKRLPLYTMTIWHKAKQESKQLNIQLRDSLSYHYLFAARWVLLGGVEKLVTTWADRFQTKISITICDFDSATCDLAFEYEFAEKRWASPDDFHTLMASGDSLYFLLPHDVRDNSYQHVARLVVSEAKPKAKPVFVHSGDFDVLSITAIDEAGGKVYFLAAAPKPGQRHLYSAQISAESAVVPECITCGIENCTFQVADISSDFSLASVFCRGPEAPFTTVVDLKTPKSRPSSSPKWWHLLNDTGLVEAVEKADLPTRTLETIRLADGYEAVVRVTLPKGLLASKEKSKSVPVLVFVYGGPNSQSATEEFGVDLTQVISSQQHVAILQIDARGSGNRGWKYRSPVYGRLGSIEPQDQIAAISGIVSRYPFLDGNRVAVFGWSYGGFMTLRMVEEAPPSFFECAISVAPVVNFMYYDATYTERYMGDASRAAYEVVDVSRDVSKFQTTRLLLMHGLFDENVHFQNSAIFMEQLQARNIDFDFMAYPNQAHSISERKPHVHMKIATFLQHCFYSE</sequence>
<keyword evidence="3" id="KW-0031">Aminopeptidase</keyword>
<evidence type="ECO:0000256" key="7">
    <source>
        <dbReference type="ARBA" id="ARBA00022825"/>
    </source>
</evidence>
<accession>A0A8S1GPG2</accession>
<evidence type="ECO:0000256" key="13">
    <source>
        <dbReference type="ARBA" id="ARBA00058505"/>
    </source>
</evidence>
<dbReference type="GO" id="GO:0012505">
    <property type="term" value="C:endomembrane system"/>
    <property type="evidence" value="ECO:0007669"/>
    <property type="project" value="UniProtKB-SubCell"/>
</dbReference>
<proteinExistence type="inferred from homology"/>
<dbReference type="PANTHER" id="PTHR11731:SF200">
    <property type="entry name" value="DIPEPTIDYL PEPTIDASE 10, ISOFORM B"/>
    <property type="match status" value="1"/>
</dbReference>
<organism evidence="17 18">
    <name type="scientific">Caenorhabditis auriculariae</name>
    <dbReference type="NCBI Taxonomy" id="2777116"/>
    <lineage>
        <taxon>Eukaryota</taxon>
        <taxon>Metazoa</taxon>
        <taxon>Ecdysozoa</taxon>
        <taxon>Nematoda</taxon>
        <taxon>Chromadorea</taxon>
        <taxon>Rhabditida</taxon>
        <taxon>Rhabditina</taxon>
        <taxon>Rhabditomorpha</taxon>
        <taxon>Rhabditoidea</taxon>
        <taxon>Rhabditidae</taxon>
        <taxon>Peloderinae</taxon>
        <taxon>Caenorhabditis</taxon>
    </lineage>
</organism>
<dbReference type="InterPro" id="IPR002469">
    <property type="entry name" value="Peptidase_S9B_N"/>
</dbReference>
<dbReference type="GO" id="GO:0004177">
    <property type="term" value="F:aminopeptidase activity"/>
    <property type="evidence" value="ECO:0007669"/>
    <property type="project" value="UniProtKB-KW"/>
</dbReference>
<name>A0A8S1GPG2_9PELO</name>
<keyword evidence="8" id="KW-0735">Signal-anchor</keyword>
<evidence type="ECO:0000256" key="10">
    <source>
        <dbReference type="ARBA" id="ARBA00023136"/>
    </source>
</evidence>
<protein>
    <submittedName>
        <fullName evidence="17">Uncharacterized protein</fullName>
    </submittedName>
</protein>
<dbReference type="EMBL" id="CAJGYM010000001">
    <property type="protein sequence ID" value="CAD6184473.1"/>
    <property type="molecule type" value="Genomic_DNA"/>
</dbReference>
<evidence type="ECO:0000256" key="2">
    <source>
        <dbReference type="ARBA" id="ARBA00010036"/>
    </source>
</evidence>
<comment type="function">
    <text evidence="13">Removes N-terminal dipeptides sequentially from polypeptides. Essential for control of distal tip cell migration.</text>
</comment>
<gene>
    <name evidence="17" type="ORF">CAUJ_LOCUS392</name>
</gene>
<dbReference type="PANTHER" id="PTHR11731">
    <property type="entry name" value="PROTEASE FAMILY S9B,C DIPEPTIDYL-PEPTIDASE IV-RELATED"/>
    <property type="match status" value="1"/>
</dbReference>
<comment type="similarity">
    <text evidence="2">Belongs to the peptidase S9B family. DPPIV subfamily.</text>
</comment>
<dbReference type="AlphaFoldDB" id="A0A8S1GPG2"/>
<reference evidence="17" key="1">
    <citation type="submission" date="2020-10" db="EMBL/GenBank/DDBJ databases">
        <authorList>
            <person name="Kikuchi T."/>
        </authorList>
    </citation>
    <scope>NUCLEOTIDE SEQUENCE</scope>
    <source>
        <strain evidence="17">NKZ352</strain>
    </source>
</reference>
<dbReference type="Gene3D" id="2.140.10.30">
    <property type="entry name" value="Dipeptidylpeptidase IV, N-terminal domain"/>
    <property type="match status" value="1"/>
</dbReference>
<evidence type="ECO:0000256" key="6">
    <source>
        <dbReference type="ARBA" id="ARBA00022801"/>
    </source>
</evidence>
<dbReference type="InterPro" id="IPR050278">
    <property type="entry name" value="Serine_Prot_S9B/DPPIV"/>
</dbReference>
<evidence type="ECO:0000313" key="17">
    <source>
        <dbReference type="EMBL" id="CAD6184473.1"/>
    </source>
</evidence>
<dbReference type="FunFam" id="3.40.50.1820:FF:000003">
    <property type="entry name" value="Dipeptidyl peptidase 4"/>
    <property type="match status" value="1"/>
</dbReference>
<dbReference type="Pfam" id="PF00930">
    <property type="entry name" value="DPPIV_N"/>
    <property type="match status" value="1"/>
</dbReference>
<evidence type="ECO:0000256" key="4">
    <source>
        <dbReference type="ARBA" id="ARBA00022670"/>
    </source>
</evidence>
<keyword evidence="4" id="KW-0645">Protease</keyword>
<evidence type="ECO:0000313" key="18">
    <source>
        <dbReference type="Proteomes" id="UP000835052"/>
    </source>
</evidence>
<feature type="domain" description="Peptidase S9 prolyl oligopeptidase catalytic" evidence="15">
    <location>
        <begin position="589"/>
        <end position="784"/>
    </location>
</feature>
<feature type="transmembrane region" description="Helical" evidence="14">
    <location>
        <begin position="28"/>
        <end position="49"/>
    </location>
</feature>
<dbReference type="Gene3D" id="3.40.50.1820">
    <property type="entry name" value="alpha/beta hydrolase"/>
    <property type="match status" value="1"/>
</dbReference>
<keyword evidence="5 14" id="KW-0812">Transmembrane</keyword>
<comment type="caution">
    <text evidence="17">The sequence shown here is derived from an EMBL/GenBank/DDBJ whole genome shotgun (WGS) entry which is preliminary data.</text>
</comment>